<dbReference type="RefSeq" id="WP_042803980.1">
    <property type="nucleotide sequence ID" value="NZ_AVSP01000005.1"/>
</dbReference>
<dbReference type="Gene3D" id="3.30.40.190">
    <property type="match status" value="1"/>
</dbReference>
<comment type="caution">
    <text evidence="1">The sequence shown here is derived from an EMBL/GenBank/DDBJ whole genome shotgun (WGS) entry which is preliminary data.</text>
</comment>
<dbReference type="Proteomes" id="UP000054123">
    <property type="component" value="Unassembled WGS sequence"/>
</dbReference>
<dbReference type="EMBL" id="JANJ01000007">
    <property type="protein sequence ID" value="EXI61507.1"/>
    <property type="molecule type" value="Genomic_DNA"/>
</dbReference>
<dbReference type="OrthoDB" id="6700725at2"/>
<dbReference type="InterPro" id="IPR010373">
    <property type="entry name" value="DUF968"/>
</dbReference>
<keyword evidence="2" id="KW-1185">Reference proteome</keyword>
<sequence length="335" mass="37982">MADSLLLTPYFQTEVGLVFYRIPPNIAPSAFGERTLLSPAPLALQTAKSGKVSDVDHDEVANCPALAVFAKSKQVRKQMSFDNAYLNYVRNIQTCQCRDGVYCHTEKTVVEVENGFVCLCWHHDRLFSEGEIKAEQLANLAYQNWEQFIAKSIRSKLKKPINMPITYSDLVFWACLNNLLPELDGEELRVFMGLRPQLDLTKESSIGAERPEAMPTLRDKVRPLLSLKVDPEPLASFLAIPKLKKFECRKWLQFVKSQPCVCCGRPADDPHHIIGYGGKMGGKAHDLFTIPLCRIHHDELHRSTSHFEQEYGSQLSLLYQFLDKAIGMEALVIER</sequence>
<evidence type="ECO:0000313" key="2">
    <source>
        <dbReference type="Proteomes" id="UP000054123"/>
    </source>
</evidence>
<accession>A0A011NAA2</accession>
<gene>
    <name evidence="1" type="ORF">AK33_09765</name>
</gene>
<dbReference type="Pfam" id="PF06147">
    <property type="entry name" value="DUF968"/>
    <property type="match status" value="1"/>
</dbReference>
<name>A0A011NAA2_9PAST</name>
<proteinExistence type="predicted"/>
<dbReference type="PATRIC" id="fig|1450449.3.peg.1940"/>
<organism evidence="1 2">
    <name type="scientific">Mannheimia granulomatis</name>
    <dbReference type="NCBI Taxonomy" id="85402"/>
    <lineage>
        <taxon>Bacteria</taxon>
        <taxon>Pseudomonadati</taxon>
        <taxon>Pseudomonadota</taxon>
        <taxon>Gammaproteobacteria</taxon>
        <taxon>Pasteurellales</taxon>
        <taxon>Pasteurellaceae</taxon>
        <taxon>Mannheimia</taxon>
    </lineage>
</organism>
<dbReference type="AlphaFoldDB" id="A0A011NAA2"/>
<reference evidence="1 2" key="1">
    <citation type="journal article" date="2014" name="Genome Announc.">
        <title>Genome Sequence of a Presumptive Mannheimia haemolytica Strain with an A1/A6-Cross-Reactive Serotype from a White-Tailed Deer (Odocoileus virginianus).</title>
        <authorList>
            <person name="Lawrence P.K."/>
            <person name="Bey R.F."/>
            <person name="Wiener B."/>
            <person name="Kittichotirat W."/>
            <person name="Bumgarner R.E."/>
        </authorList>
    </citation>
    <scope>NUCLEOTIDE SEQUENCE [LARGE SCALE GENOMIC DNA]</scope>
    <source>
        <strain evidence="1 2">PKL10</strain>
    </source>
</reference>
<evidence type="ECO:0008006" key="3">
    <source>
        <dbReference type="Google" id="ProtNLM"/>
    </source>
</evidence>
<protein>
    <recommendedName>
        <fullName evidence="3">HNH nuclease domain-containing protein</fullName>
    </recommendedName>
</protein>
<evidence type="ECO:0000313" key="1">
    <source>
        <dbReference type="EMBL" id="EXI61507.1"/>
    </source>
</evidence>